<dbReference type="EMBL" id="JAGIKZ010000007">
    <property type="protein sequence ID" value="MBP2241195.1"/>
    <property type="molecule type" value="Genomic_DNA"/>
</dbReference>
<evidence type="ECO:0008006" key="4">
    <source>
        <dbReference type="Google" id="ProtNLM"/>
    </source>
</evidence>
<gene>
    <name evidence="2" type="ORF">J2Z40_001757</name>
</gene>
<feature type="compositionally biased region" description="Polar residues" evidence="1">
    <location>
        <begin position="14"/>
        <end position="29"/>
    </location>
</feature>
<evidence type="ECO:0000313" key="2">
    <source>
        <dbReference type="EMBL" id="MBP2241195.1"/>
    </source>
</evidence>
<comment type="caution">
    <text evidence="2">The sequence shown here is derived from an EMBL/GenBank/DDBJ whole genome shotgun (WGS) entry which is preliminary data.</text>
</comment>
<dbReference type="InterPro" id="IPR025439">
    <property type="entry name" value="Spore_coat_CotO"/>
</dbReference>
<sequence>MANKKQKEPLFYIQQPTLQFPKTNMQESYSSRKAEMQRKAQMVQSIETKASDREEKKQDKLGSLSKSDARNESKKQESASNQRDHIQKTIEEFETGLGEKEKGSSYSFQTERKSSFRKLKSFKEMSVAERLQYLVEFPKQLPPVPCIFETKNKSHKGFLLKQENERIELKSLSGDIEQISIQEIKDIKMIGLRK</sequence>
<protein>
    <recommendedName>
        <fullName evidence="4">Spore coat protein CotO</fullName>
    </recommendedName>
</protein>
<accession>A0ABS4RE68</accession>
<dbReference type="RefSeq" id="WP_066392869.1">
    <property type="nucleotide sequence ID" value="NZ_JAGIKZ010000007.1"/>
</dbReference>
<reference evidence="2 3" key="1">
    <citation type="submission" date="2021-03" db="EMBL/GenBank/DDBJ databases">
        <title>Genomic Encyclopedia of Type Strains, Phase IV (KMG-IV): sequencing the most valuable type-strain genomes for metagenomic binning, comparative biology and taxonomic classification.</title>
        <authorList>
            <person name="Goeker M."/>
        </authorList>
    </citation>
    <scope>NUCLEOTIDE SEQUENCE [LARGE SCALE GENOMIC DNA]</scope>
    <source>
        <strain evidence="2 3">DSM 26675</strain>
    </source>
</reference>
<feature type="compositionally biased region" description="Basic and acidic residues" evidence="1">
    <location>
        <begin position="67"/>
        <end position="103"/>
    </location>
</feature>
<evidence type="ECO:0000256" key="1">
    <source>
        <dbReference type="SAM" id="MobiDB-lite"/>
    </source>
</evidence>
<keyword evidence="3" id="KW-1185">Reference proteome</keyword>
<evidence type="ECO:0000313" key="3">
    <source>
        <dbReference type="Proteomes" id="UP001519293"/>
    </source>
</evidence>
<dbReference type="Proteomes" id="UP001519293">
    <property type="component" value="Unassembled WGS sequence"/>
</dbReference>
<organism evidence="2 3">
    <name type="scientific">Cytobacillus eiseniae</name>
    <dbReference type="NCBI Taxonomy" id="762947"/>
    <lineage>
        <taxon>Bacteria</taxon>
        <taxon>Bacillati</taxon>
        <taxon>Bacillota</taxon>
        <taxon>Bacilli</taxon>
        <taxon>Bacillales</taxon>
        <taxon>Bacillaceae</taxon>
        <taxon>Cytobacillus</taxon>
    </lineage>
</organism>
<feature type="compositionally biased region" description="Basic and acidic residues" evidence="1">
    <location>
        <begin position="49"/>
        <end position="60"/>
    </location>
</feature>
<name>A0ABS4RE68_9BACI</name>
<dbReference type="Pfam" id="PF14153">
    <property type="entry name" value="Spore_coat_CotO"/>
    <property type="match status" value="1"/>
</dbReference>
<proteinExistence type="predicted"/>
<feature type="region of interest" description="Disordered" evidence="1">
    <location>
        <begin position="1"/>
        <end position="109"/>
    </location>
</feature>